<dbReference type="Gene3D" id="1.20.1070.10">
    <property type="entry name" value="Rhodopsin 7-helix transmembrane proteins"/>
    <property type="match status" value="1"/>
</dbReference>
<dbReference type="GO" id="GO:0005886">
    <property type="term" value="C:plasma membrane"/>
    <property type="evidence" value="ECO:0007669"/>
    <property type="project" value="UniProtKB-SubCell"/>
</dbReference>
<evidence type="ECO:0000313" key="17">
    <source>
        <dbReference type="Proteomes" id="UP000010552"/>
    </source>
</evidence>
<comment type="function">
    <text evidence="1">Putative odorant or sperm cell receptor.</text>
</comment>
<dbReference type="eggNOG" id="ENOG502R18M">
    <property type="taxonomic scope" value="Eukaryota"/>
</dbReference>
<evidence type="ECO:0000256" key="12">
    <source>
        <dbReference type="ARBA" id="ARBA00023224"/>
    </source>
</evidence>
<feature type="transmembrane region" description="Helical" evidence="14">
    <location>
        <begin position="176"/>
        <end position="204"/>
    </location>
</feature>
<gene>
    <name evidence="16" type="ORF">PAL_GLEAN10009423</name>
</gene>
<comment type="similarity">
    <text evidence="3 13">Belongs to the G-protein coupled receptor 1 family.</text>
</comment>
<keyword evidence="5 14" id="KW-0716">Sensory transduction</keyword>
<feature type="transmembrane region" description="Helical" evidence="14">
    <location>
        <begin position="144"/>
        <end position="170"/>
    </location>
</feature>
<keyword evidence="8 14" id="KW-1133">Transmembrane helix</keyword>
<dbReference type="InterPro" id="IPR017452">
    <property type="entry name" value="GPCR_Rhodpsn_7TM"/>
</dbReference>
<feature type="transmembrane region" description="Helical" evidence="14">
    <location>
        <begin position="320"/>
        <end position="343"/>
    </location>
</feature>
<reference evidence="17" key="1">
    <citation type="journal article" date="2013" name="Science">
        <title>Comparative analysis of bat genomes provides insight into the evolution of flight and immunity.</title>
        <authorList>
            <person name="Zhang G."/>
            <person name="Cowled C."/>
            <person name="Shi Z."/>
            <person name="Huang Z."/>
            <person name="Bishop-Lilly K.A."/>
            <person name="Fang X."/>
            <person name="Wynne J.W."/>
            <person name="Xiong Z."/>
            <person name="Baker M.L."/>
            <person name="Zhao W."/>
            <person name="Tachedjian M."/>
            <person name="Zhu Y."/>
            <person name="Zhou P."/>
            <person name="Jiang X."/>
            <person name="Ng J."/>
            <person name="Yang L."/>
            <person name="Wu L."/>
            <person name="Xiao J."/>
            <person name="Feng Y."/>
            <person name="Chen Y."/>
            <person name="Sun X."/>
            <person name="Zhang Y."/>
            <person name="Marsh G.A."/>
            <person name="Crameri G."/>
            <person name="Broder C.C."/>
            <person name="Frey K.G."/>
            <person name="Wang L.F."/>
            <person name="Wang J."/>
        </authorList>
    </citation>
    <scope>NUCLEOTIDE SEQUENCE [LARGE SCALE GENOMIC DNA]</scope>
</reference>
<evidence type="ECO:0000256" key="9">
    <source>
        <dbReference type="ARBA" id="ARBA00023040"/>
    </source>
</evidence>
<evidence type="ECO:0000313" key="16">
    <source>
        <dbReference type="EMBL" id="ELK17676.1"/>
    </source>
</evidence>
<dbReference type="CDD" id="cd15430">
    <property type="entry name" value="7tmA_OR13-like"/>
    <property type="match status" value="1"/>
</dbReference>
<dbReference type="InParanoid" id="L5L327"/>
<evidence type="ECO:0000256" key="10">
    <source>
        <dbReference type="ARBA" id="ARBA00023136"/>
    </source>
</evidence>
<organism evidence="16 17">
    <name type="scientific">Pteropus alecto</name>
    <name type="common">Black flying fox</name>
    <dbReference type="NCBI Taxonomy" id="9402"/>
    <lineage>
        <taxon>Eukaryota</taxon>
        <taxon>Metazoa</taxon>
        <taxon>Chordata</taxon>
        <taxon>Craniata</taxon>
        <taxon>Vertebrata</taxon>
        <taxon>Euteleostomi</taxon>
        <taxon>Mammalia</taxon>
        <taxon>Eutheria</taxon>
        <taxon>Laurasiatheria</taxon>
        <taxon>Chiroptera</taxon>
        <taxon>Yinpterochiroptera</taxon>
        <taxon>Pteropodoidea</taxon>
        <taxon>Pteropodidae</taxon>
        <taxon>Pteropodinae</taxon>
        <taxon>Pteropus</taxon>
    </lineage>
</organism>
<dbReference type="STRING" id="9402.L5L327"/>
<keyword evidence="7 14" id="KW-0552">Olfaction</keyword>
<proteinExistence type="inferred from homology"/>
<comment type="subcellular location">
    <subcellularLocation>
        <location evidence="2 14">Cell membrane</location>
        <topology evidence="2 14">Multi-pass membrane protein</topology>
    </subcellularLocation>
</comment>
<evidence type="ECO:0000256" key="5">
    <source>
        <dbReference type="ARBA" id="ARBA00022606"/>
    </source>
</evidence>
<accession>L5L327</accession>
<evidence type="ECO:0000256" key="8">
    <source>
        <dbReference type="ARBA" id="ARBA00022989"/>
    </source>
</evidence>
<dbReference type="EMBL" id="KB030402">
    <property type="protein sequence ID" value="ELK17676.1"/>
    <property type="molecule type" value="Genomic_DNA"/>
</dbReference>
<dbReference type="InterPro" id="IPR000276">
    <property type="entry name" value="GPCR_Rhodpsn"/>
</dbReference>
<evidence type="ECO:0000256" key="1">
    <source>
        <dbReference type="ARBA" id="ARBA00003929"/>
    </source>
</evidence>
<evidence type="ECO:0000259" key="15">
    <source>
        <dbReference type="PROSITE" id="PS50262"/>
    </source>
</evidence>
<feature type="transmembrane region" description="Helical" evidence="14">
    <location>
        <begin position="280"/>
        <end position="308"/>
    </location>
</feature>
<evidence type="ECO:0000256" key="2">
    <source>
        <dbReference type="ARBA" id="ARBA00004651"/>
    </source>
</evidence>
<evidence type="ECO:0000256" key="3">
    <source>
        <dbReference type="ARBA" id="ARBA00010663"/>
    </source>
</evidence>
<sequence length="396" mass="43840">MSRYRGGGARWSSCSFVSAYWVGKVMQIVMPPAWPPTETGDPGPETSPFGFLAFPLNAAGWYLQETLPGSEENDTRVIAGERKEMQGENLTIWSFFFLEGFSRYPKLEIVLFIFSLVMYLVTLLGNSTLILISILDSRLQTPMYLFLGNLSFMDICYTSASIPTLLVNLLSSQKTIIFSGCAVQMYLSLAMGSTECVLLAVMAYDRYVAICNPLRYPIIMNRQVCIQMATVSWVTGCLTALLETSFALQIPLCGNLIDHFTCEILAVLKLACASSLLMDMILLVVSVLLLPIPMLLICISYVFILSTILRISSVEGRNKAFSTCGAHLTVVVLYYGAALSMYLKPSSSSSQQVDKIISLLYGVLTPMLNPIIYSLRNKEVKDAMKKLLGKISLHQT</sequence>
<keyword evidence="6 13" id="KW-0812">Transmembrane</keyword>
<dbReference type="PRINTS" id="PR00237">
    <property type="entry name" value="GPCRRHODOPSN"/>
</dbReference>
<name>L5L327_PTEAL</name>
<evidence type="ECO:0000256" key="4">
    <source>
        <dbReference type="ARBA" id="ARBA00022475"/>
    </source>
</evidence>
<dbReference type="GO" id="GO:0004930">
    <property type="term" value="F:G protein-coupled receptor activity"/>
    <property type="evidence" value="ECO:0007669"/>
    <property type="project" value="UniProtKB-KW"/>
</dbReference>
<keyword evidence="17" id="KW-1185">Reference proteome</keyword>
<feature type="transmembrane region" description="Helical" evidence="14">
    <location>
        <begin position="224"/>
        <end position="242"/>
    </location>
</feature>
<evidence type="ECO:0000256" key="14">
    <source>
        <dbReference type="RuleBase" id="RU363047"/>
    </source>
</evidence>
<dbReference type="GO" id="GO:0004984">
    <property type="term" value="F:olfactory receptor activity"/>
    <property type="evidence" value="ECO:0007669"/>
    <property type="project" value="InterPro"/>
</dbReference>
<evidence type="ECO:0000256" key="13">
    <source>
        <dbReference type="RuleBase" id="RU000688"/>
    </source>
</evidence>
<dbReference type="InterPro" id="IPR000725">
    <property type="entry name" value="Olfact_rcpt"/>
</dbReference>
<feature type="transmembrane region" description="Helical" evidence="14">
    <location>
        <begin position="109"/>
        <end position="132"/>
    </location>
</feature>
<dbReference type="PROSITE" id="PS50262">
    <property type="entry name" value="G_PROTEIN_RECEP_F1_2"/>
    <property type="match status" value="1"/>
</dbReference>
<evidence type="ECO:0000256" key="11">
    <source>
        <dbReference type="ARBA" id="ARBA00023170"/>
    </source>
</evidence>
<keyword evidence="9 13" id="KW-0297">G-protein coupled receptor</keyword>
<keyword evidence="10 14" id="KW-0472">Membrane</keyword>
<protein>
    <recommendedName>
        <fullName evidence="14">Olfactory receptor</fullName>
    </recommendedName>
</protein>
<dbReference type="PROSITE" id="PS00237">
    <property type="entry name" value="G_PROTEIN_RECEP_F1_1"/>
    <property type="match status" value="1"/>
</dbReference>
<dbReference type="Proteomes" id="UP000010552">
    <property type="component" value="Unassembled WGS sequence"/>
</dbReference>
<dbReference type="Pfam" id="PF13853">
    <property type="entry name" value="7tm_4"/>
    <property type="match status" value="1"/>
</dbReference>
<dbReference type="PANTHER" id="PTHR26453">
    <property type="entry name" value="OLFACTORY RECEPTOR"/>
    <property type="match status" value="1"/>
</dbReference>
<dbReference type="SUPFAM" id="SSF81321">
    <property type="entry name" value="Family A G protein-coupled receptor-like"/>
    <property type="match status" value="1"/>
</dbReference>
<feature type="transmembrane region" description="Helical" evidence="14">
    <location>
        <begin position="355"/>
        <end position="375"/>
    </location>
</feature>
<dbReference type="FunFam" id="1.10.1220.70:FF:000001">
    <property type="entry name" value="Olfactory receptor"/>
    <property type="match status" value="1"/>
</dbReference>
<dbReference type="FunFam" id="1.20.1070.10:FF:000005">
    <property type="entry name" value="Olfactory receptor"/>
    <property type="match status" value="1"/>
</dbReference>
<dbReference type="AlphaFoldDB" id="L5L327"/>
<feature type="domain" description="G-protein coupled receptors family 1 profile" evidence="15">
    <location>
        <begin position="125"/>
        <end position="373"/>
    </location>
</feature>
<keyword evidence="4 14" id="KW-1003">Cell membrane</keyword>
<evidence type="ECO:0000256" key="7">
    <source>
        <dbReference type="ARBA" id="ARBA00022725"/>
    </source>
</evidence>
<dbReference type="PRINTS" id="PR00245">
    <property type="entry name" value="OLFACTORYR"/>
</dbReference>
<keyword evidence="12 13" id="KW-0807">Transducer</keyword>
<evidence type="ECO:0000256" key="6">
    <source>
        <dbReference type="ARBA" id="ARBA00022692"/>
    </source>
</evidence>
<keyword evidence="11 13" id="KW-0675">Receptor</keyword>